<dbReference type="Proteomes" id="UP001222325">
    <property type="component" value="Unassembled WGS sequence"/>
</dbReference>
<reference evidence="2" key="1">
    <citation type="submission" date="2023-03" db="EMBL/GenBank/DDBJ databases">
        <title>Massive genome expansion in bonnet fungi (Mycena s.s.) driven by repeated elements and novel gene families across ecological guilds.</title>
        <authorList>
            <consortium name="Lawrence Berkeley National Laboratory"/>
            <person name="Harder C.B."/>
            <person name="Miyauchi S."/>
            <person name="Viragh M."/>
            <person name="Kuo A."/>
            <person name="Thoen E."/>
            <person name="Andreopoulos B."/>
            <person name="Lu D."/>
            <person name="Skrede I."/>
            <person name="Drula E."/>
            <person name="Henrissat B."/>
            <person name="Morin E."/>
            <person name="Kohler A."/>
            <person name="Barry K."/>
            <person name="LaButti K."/>
            <person name="Morin E."/>
            <person name="Salamov A."/>
            <person name="Lipzen A."/>
            <person name="Mereny Z."/>
            <person name="Hegedus B."/>
            <person name="Baldrian P."/>
            <person name="Stursova M."/>
            <person name="Weitz H."/>
            <person name="Taylor A."/>
            <person name="Grigoriev I.V."/>
            <person name="Nagy L.G."/>
            <person name="Martin F."/>
            <person name="Kauserud H."/>
        </authorList>
    </citation>
    <scope>NUCLEOTIDE SEQUENCE</scope>
    <source>
        <strain evidence="2">CBHHK173m</strain>
    </source>
</reference>
<dbReference type="AlphaFoldDB" id="A0AAD6XWK0"/>
<accession>A0AAD6XWK0</accession>
<comment type="caution">
    <text evidence="2">The sequence shown here is derived from an EMBL/GenBank/DDBJ whole genome shotgun (WGS) entry which is preliminary data.</text>
</comment>
<protein>
    <submittedName>
        <fullName evidence="2">Uncharacterized protein</fullName>
    </submittedName>
</protein>
<gene>
    <name evidence="2" type="ORF">B0H15DRAFT_815439</name>
</gene>
<proteinExistence type="predicted"/>
<evidence type="ECO:0000313" key="2">
    <source>
        <dbReference type="EMBL" id="KAJ7101243.1"/>
    </source>
</evidence>
<evidence type="ECO:0000313" key="3">
    <source>
        <dbReference type="Proteomes" id="UP001222325"/>
    </source>
</evidence>
<dbReference type="EMBL" id="JARJCN010000004">
    <property type="protein sequence ID" value="KAJ7101243.1"/>
    <property type="molecule type" value="Genomic_DNA"/>
</dbReference>
<feature type="compositionally biased region" description="Low complexity" evidence="1">
    <location>
        <begin position="34"/>
        <end position="54"/>
    </location>
</feature>
<name>A0AAD6XWK0_9AGAR</name>
<keyword evidence="3" id="KW-1185">Reference proteome</keyword>
<organism evidence="2 3">
    <name type="scientific">Mycena belliarum</name>
    <dbReference type="NCBI Taxonomy" id="1033014"/>
    <lineage>
        <taxon>Eukaryota</taxon>
        <taxon>Fungi</taxon>
        <taxon>Dikarya</taxon>
        <taxon>Basidiomycota</taxon>
        <taxon>Agaricomycotina</taxon>
        <taxon>Agaricomycetes</taxon>
        <taxon>Agaricomycetidae</taxon>
        <taxon>Agaricales</taxon>
        <taxon>Marasmiineae</taxon>
        <taxon>Mycenaceae</taxon>
        <taxon>Mycena</taxon>
    </lineage>
</organism>
<sequence length="204" mass="22273">MLSAGAARPTLEQLALLPALSRAPAPPASPHNHTALPQLTPQAPATTNPQAALQSPPSSLRSRVHGKQRAQLPVAGSTMSTTRHANKVRVRLERLSMCVSSPKRSQIIRMCVTAPLEEAENRLEAPGLAAYRAYRGHGVLVPEARPLEKQRVCHQGAQRSLECVVRGRGHAVHTERKRLENLGCLKSSGPARRRDCGRFRWLHA</sequence>
<feature type="region of interest" description="Disordered" evidence="1">
    <location>
        <begin position="22"/>
        <end position="83"/>
    </location>
</feature>
<evidence type="ECO:0000256" key="1">
    <source>
        <dbReference type="SAM" id="MobiDB-lite"/>
    </source>
</evidence>